<reference evidence="1" key="2">
    <citation type="submission" date="2020-09" db="EMBL/GenBank/DDBJ databases">
        <authorList>
            <person name="Sun Q."/>
            <person name="Ohkuma M."/>
        </authorList>
    </citation>
    <scope>NUCLEOTIDE SEQUENCE</scope>
    <source>
        <strain evidence="1">JCM 4988</strain>
    </source>
</reference>
<comment type="caution">
    <text evidence="1">The sequence shown here is derived from an EMBL/GenBank/DDBJ whole genome shotgun (WGS) entry which is preliminary data.</text>
</comment>
<evidence type="ECO:0000313" key="1">
    <source>
        <dbReference type="EMBL" id="GGZ49826.1"/>
    </source>
</evidence>
<protein>
    <submittedName>
        <fullName evidence="1">Uncharacterized protein</fullName>
    </submittedName>
</protein>
<accession>A0A918V0N0</accession>
<gene>
    <name evidence="1" type="ORF">GCM10010387_50140</name>
</gene>
<evidence type="ECO:0000313" key="2">
    <source>
        <dbReference type="Proteomes" id="UP000630936"/>
    </source>
</evidence>
<sequence>MRVLTALAAFRAIGYRGLYATPQVHLPGKRLPPRTGIPEWEPYGKGFSGLSLISRGSGRPYRFSHLPSSRAARTIRSSQRCQSVGFRFP</sequence>
<proteinExistence type="predicted"/>
<dbReference type="EMBL" id="BMWG01000019">
    <property type="protein sequence ID" value="GGZ49826.1"/>
    <property type="molecule type" value="Genomic_DNA"/>
</dbReference>
<dbReference type="Proteomes" id="UP000630936">
    <property type="component" value="Unassembled WGS sequence"/>
</dbReference>
<organism evidence="1 2">
    <name type="scientific">Streptomyces inusitatus</name>
    <dbReference type="NCBI Taxonomy" id="68221"/>
    <lineage>
        <taxon>Bacteria</taxon>
        <taxon>Bacillati</taxon>
        <taxon>Actinomycetota</taxon>
        <taxon>Actinomycetes</taxon>
        <taxon>Kitasatosporales</taxon>
        <taxon>Streptomycetaceae</taxon>
        <taxon>Streptomyces</taxon>
    </lineage>
</organism>
<reference evidence="1" key="1">
    <citation type="journal article" date="2014" name="Int. J. Syst. Evol. Microbiol.">
        <title>Complete genome sequence of Corynebacterium casei LMG S-19264T (=DSM 44701T), isolated from a smear-ripened cheese.</title>
        <authorList>
            <consortium name="US DOE Joint Genome Institute (JGI-PGF)"/>
            <person name="Walter F."/>
            <person name="Albersmeier A."/>
            <person name="Kalinowski J."/>
            <person name="Ruckert C."/>
        </authorList>
    </citation>
    <scope>NUCLEOTIDE SEQUENCE</scope>
    <source>
        <strain evidence="1">JCM 4988</strain>
    </source>
</reference>
<name>A0A918V0N0_9ACTN</name>
<dbReference type="AlphaFoldDB" id="A0A918V0N0"/>
<keyword evidence="2" id="KW-1185">Reference proteome</keyword>